<organism evidence="1 2">
    <name type="scientific">Ditylenchus dipsaci</name>
    <dbReference type="NCBI Taxonomy" id="166011"/>
    <lineage>
        <taxon>Eukaryota</taxon>
        <taxon>Metazoa</taxon>
        <taxon>Ecdysozoa</taxon>
        <taxon>Nematoda</taxon>
        <taxon>Chromadorea</taxon>
        <taxon>Rhabditida</taxon>
        <taxon>Tylenchina</taxon>
        <taxon>Tylenchomorpha</taxon>
        <taxon>Sphaerularioidea</taxon>
        <taxon>Anguinidae</taxon>
        <taxon>Anguininae</taxon>
        <taxon>Ditylenchus</taxon>
    </lineage>
</organism>
<protein>
    <submittedName>
        <fullName evidence="2">Uncharacterized protein</fullName>
    </submittedName>
</protein>
<name>A0A915DX72_9BILA</name>
<accession>A0A915DX72</accession>
<evidence type="ECO:0000313" key="1">
    <source>
        <dbReference type="Proteomes" id="UP000887574"/>
    </source>
</evidence>
<dbReference type="Proteomes" id="UP000887574">
    <property type="component" value="Unplaced"/>
</dbReference>
<proteinExistence type="predicted"/>
<dbReference type="AlphaFoldDB" id="A0A915DX72"/>
<dbReference type="WBParaSite" id="jg23905">
    <property type="protein sequence ID" value="jg23905"/>
    <property type="gene ID" value="jg23905"/>
</dbReference>
<evidence type="ECO:0000313" key="2">
    <source>
        <dbReference type="WBParaSite" id="jg23905"/>
    </source>
</evidence>
<keyword evidence="1" id="KW-1185">Reference proteome</keyword>
<reference evidence="2" key="1">
    <citation type="submission" date="2022-11" db="UniProtKB">
        <authorList>
            <consortium name="WormBaseParasite"/>
        </authorList>
    </citation>
    <scope>IDENTIFICATION</scope>
</reference>
<sequence>MSALAFVPVKDVEASFDELSRYAETSKFSVELDDLLEYYENNYIGRPKSDGKRKKPRYDHAIWYLRALLEFGEPTTSNGIESSNGQMLRTMAASHPTIWKLIEGLRLELKMAERKMGAYRAGENTPRRGIAYRHINDRLKNVVKRYAEMPKIEFLMAIAANLSCAMIDFSSSANVLEPTRKRHNVDTLPGRGKSVPSSKRQKLDEEVIVCSSDFVQNTKRNSVLLEKEPNSFIAIEKDDQFPCSYTLLKTLGSSEKRINAISATQSRYAMDSLLPRY</sequence>